<dbReference type="InterPro" id="IPR051237">
    <property type="entry name" value="Ferric-chelate_Red/DefProt"/>
</dbReference>
<gene>
    <name evidence="4" type="ORF">FF38_11722</name>
</gene>
<evidence type="ECO:0000313" key="5">
    <source>
        <dbReference type="Proteomes" id="UP000037069"/>
    </source>
</evidence>
<accession>A0A0L0CER8</accession>
<evidence type="ECO:0000256" key="2">
    <source>
        <dbReference type="SAM" id="SignalP"/>
    </source>
</evidence>
<evidence type="ECO:0000256" key="1">
    <source>
        <dbReference type="SAM" id="MobiDB-lite"/>
    </source>
</evidence>
<feature type="chain" id="PRO_5005536202" description="Reelin domain-containing protein" evidence="2">
    <location>
        <begin position="22"/>
        <end position="166"/>
    </location>
</feature>
<name>A0A0L0CER8_LUCCU</name>
<reference evidence="4 5" key="1">
    <citation type="journal article" date="2015" name="Nat. Commun.">
        <title>Lucilia cuprina genome unlocks parasitic fly biology to underpin future interventions.</title>
        <authorList>
            <person name="Anstead C.A."/>
            <person name="Korhonen P.K."/>
            <person name="Young N.D."/>
            <person name="Hall R.S."/>
            <person name="Jex A.R."/>
            <person name="Murali S.C."/>
            <person name="Hughes D.S."/>
            <person name="Lee S.F."/>
            <person name="Perry T."/>
            <person name="Stroehlein A.J."/>
            <person name="Ansell B.R."/>
            <person name="Breugelmans B."/>
            <person name="Hofmann A."/>
            <person name="Qu J."/>
            <person name="Dugan S."/>
            <person name="Lee S.L."/>
            <person name="Chao H."/>
            <person name="Dinh H."/>
            <person name="Han Y."/>
            <person name="Doddapaneni H.V."/>
            <person name="Worley K.C."/>
            <person name="Muzny D.M."/>
            <person name="Ioannidis P."/>
            <person name="Waterhouse R.M."/>
            <person name="Zdobnov E.M."/>
            <person name="James P.J."/>
            <person name="Bagnall N.H."/>
            <person name="Kotze A.C."/>
            <person name="Gibbs R.A."/>
            <person name="Richards S."/>
            <person name="Batterham P."/>
            <person name="Gasser R.B."/>
        </authorList>
    </citation>
    <scope>NUCLEOTIDE SEQUENCE [LARGE SCALE GENOMIC DNA]</scope>
    <source>
        <strain evidence="4 5">LS</strain>
        <tissue evidence="4">Full body</tissue>
    </source>
</reference>
<comment type="caution">
    <text evidence="4">The sequence shown here is derived from an EMBL/GenBank/DDBJ whole genome shotgun (WGS) entry which is preliminary data.</text>
</comment>
<dbReference type="PANTHER" id="PTHR45828:SF40">
    <property type="entry name" value="REELIN DOMAIN-CONTAINING PROTEIN"/>
    <property type="match status" value="1"/>
</dbReference>
<dbReference type="Pfam" id="PF02014">
    <property type="entry name" value="Reeler"/>
    <property type="match status" value="1"/>
</dbReference>
<dbReference type="Proteomes" id="UP000037069">
    <property type="component" value="Unassembled WGS sequence"/>
</dbReference>
<proteinExistence type="predicted"/>
<dbReference type="GO" id="GO:0016020">
    <property type="term" value="C:membrane"/>
    <property type="evidence" value="ECO:0007669"/>
    <property type="project" value="TreeGrafter"/>
</dbReference>
<keyword evidence="5" id="KW-1185">Reference proteome</keyword>
<dbReference type="STRING" id="7375.A0A0L0CER8"/>
<feature type="domain" description="Reelin" evidence="3">
    <location>
        <begin position="16"/>
        <end position="166"/>
    </location>
</feature>
<organism evidence="4 5">
    <name type="scientific">Lucilia cuprina</name>
    <name type="common">Green bottle fly</name>
    <name type="synonym">Australian sheep blowfly</name>
    <dbReference type="NCBI Taxonomy" id="7375"/>
    <lineage>
        <taxon>Eukaryota</taxon>
        <taxon>Metazoa</taxon>
        <taxon>Ecdysozoa</taxon>
        <taxon>Arthropoda</taxon>
        <taxon>Hexapoda</taxon>
        <taxon>Insecta</taxon>
        <taxon>Pterygota</taxon>
        <taxon>Neoptera</taxon>
        <taxon>Endopterygota</taxon>
        <taxon>Diptera</taxon>
        <taxon>Brachycera</taxon>
        <taxon>Muscomorpha</taxon>
        <taxon>Oestroidea</taxon>
        <taxon>Calliphoridae</taxon>
        <taxon>Luciliinae</taxon>
        <taxon>Lucilia</taxon>
    </lineage>
</organism>
<dbReference type="AlphaFoldDB" id="A0A0L0CER8"/>
<dbReference type="PANTHER" id="PTHR45828">
    <property type="entry name" value="CYTOCHROME B561/FERRIC REDUCTASE TRANSMEMBRANE"/>
    <property type="match status" value="1"/>
</dbReference>
<dbReference type="CDD" id="cd08544">
    <property type="entry name" value="Reeler"/>
    <property type="match status" value="1"/>
</dbReference>
<feature type="region of interest" description="Disordered" evidence="1">
    <location>
        <begin position="29"/>
        <end position="51"/>
    </location>
</feature>
<evidence type="ECO:0000313" key="4">
    <source>
        <dbReference type="EMBL" id="KNC30750.1"/>
    </source>
</evidence>
<feature type="signal peptide" evidence="2">
    <location>
        <begin position="1"/>
        <end position="21"/>
    </location>
</feature>
<dbReference type="InterPro" id="IPR002861">
    <property type="entry name" value="Reeler_dom"/>
</dbReference>
<dbReference type="Gene3D" id="2.60.40.4060">
    <property type="entry name" value="Reeler domain"/>
    <property type="match status" value="1"/>
</dbReference>
<evidence type="ECO:0000259" key="3">
    <source>
        <dbReference type="PROSITE" id="PS51019"/>
    </source>
</evidence>
<protein>
    <recommendedName>
        <fullName evidence="3">Reelin domain-containing protein</fullName>
    </recommendedName>
</protein>
<dbReference type="PROSITE" id="PS51019">
    <property type="entry name" value="REELIN"/>
    <property type="match status" value="1"/>
</dbReference>
<dbReference type="EMBL" id="JRES01000501">
    <property type="protein sequence ID" value="KNC30750.1"/>
    <property type="molecule type" value="Genomic_DNA"/>
</dbReference>
<sequence>MNFSSAIQILSILSLIVVIKSFPDGAPSDTCVKKRPNQPNHGQARPQPLDKNPYEVVASSETFHPGQEVTVVIYPHGKQELFRGFFLQARDANSNEWIGEWQRSENTNTIPECSAITHGDNRDKLAAKLIWKAPQNKRGRVYFTGTVLKSYGTFWSDIIGKVQKHQ</sequence>
<dbReference type="InterPro" id="IPR042307">
    <property type="entry name" value="Reeler_sf"/>
</dbReference>
<keyword evidence="2" id="KW-0732">Signal</keyword>
<dbReference type="OMA" id="LIWKAPQ"/>
<dbReference type="OrthoDB" id="2419613at2759"/>